<dbReference type="PANTHER" id="PTHR46621">
    <property type="entry name" value="SNRNA-ACTIVATING PROTEIN COMPLEX SUBUNIT 4"/>
    <property type="match status" value="1"/>
</dbReference>
<dbReference type="PANTHER" id="PTHR46621:SF1">
    <property type="entry name" value="SNRNA-ACTIVATING PROTEIN COMPLEX SUBUNIT 4"/>
    <property type="match status" value="1"/>
</dbReference>
<dbReference type="AlphaFoldDB" id="A0A395HXQ3"/>
<dbReference type="InterPro" id="IPR001005">
    <property type="entry name" value="SANT/Myb"/>
</dbReference>
<organism evidence="6 7">
    <name type="scientific">Aspergillus homomorphus (strain CBS 101889)</name>
    <dbReference type="NCBI Taxonomy" id="1450537"/>
    <lineage>
        <taxon>Eukaryota</taxon>
        <taxon>Fungi</taxon>
        <taxon>Dikarya</taxon>
        <taxon>Ascomycota</taxon>
        <taxon>Pezizomycotina</taxon>
        <taxon>Eurotiomycetes</taxon>
        <taxon>Eurotiomycetidae</taxon>
        <taxon>Eurotiales</taxon>
        <taxon>Aspergillaceae</taxon>
        <taxon>Aspergillus</taxon>
        <taxon>Aspergillus subgen. Circumdati</taxon>
    </lineage>
</organism>
<dbReference type="STRING" id="1450537.A0A395HXQ3"/>
<evidence type="ECO:0000256" key="4">
    <source>
        <dbReference type="ARBA" id="ARBA00023242"/>
    </source>
</evidence>
<dbReference type="GO" id="GO:0019185">
    <property type="term" value="C:snRNA-activating protein complex"/>
    <property type="evidence" value="ECO:0007669"/>
    <property type="project" value="TreeGrafter"/>
</dbReference>
<keyword evidence="3" id="KW-0804">Transcription</keyword>
<dbReference type="Pfam" id="PF13921">
    <property type="entry name" value="Myb_DNA-bind_6"/>
    <property type="match status" value="1"/>
</dbReference>
<dbReference type="GO" id="GO:0000978">
    <property type="term" value="F:RNA polymerase II cis-regulatory region sequence-specific DNA binding"/>
    <property type="evidence" value="ECO:0007669"/>
    <property type="project" value="TreeGrafter"/>
</dbReference>
<dbReference type="Proteomes" id="UP000248961">
    <property type="component" value="Unassembled WGS sequence"/>
</dbReference>
<dbReference type="RefSeq" id="XP_025551460.1">
    <property type="nucleotide sequence ID" value="XM_025697008.1"/>
</dbReference>
<dbReference type="VEuPathDB" id="FungiDB:BO97DRAFT_424827"/>
<evidence type="ECO:0000313" key="6">
    <source>
        <dbReference type="EMBL" id="RAL12306.1"/>
    </source>
</evidence>
<sequence>MNELERCLPKRWTEKEDQTLYEEARCQMSTGEIKDGNRIGAKLPGRINEDCRKRWINKVCGLLKKGAWEPDEDQRLHDAICIHGQKYMAERVTK</sequence>
<dbReference type="GO" id="GO:0001006">
    <property type="term" value="F:RNA polymerase III type 3 promoter sequence-specific DNA binding"/>
    <property type="evidence" value="ECO:0007669"/>
    <property type="project" value="TreeGrafter"/>
</dbReference>
<proteinExistence type="predicted"/>
<dbReference type="InterPro" id="IPR051575">
    <property type="entry name" value="Myb-like_DNA-bd"/>
</dbReference>
<evidence type="ECO:0000313" key="7">
    <source>
        <dbReference type="Proteomes" id="UP000248961"/>
    </source>
</evidence>
<evidence type="ECO:0000256" key="2">
    <source>
        <dbReference type="ARBA" id="ARBA00023125"/>
    </source>
</evidence>
<dbReference type="OrthoDB" id="2143914at2759"/>
<reference evidence="6 7" key="1">
    <citation type="submission" date="2018-02" db="EMBL/GenBank/DDBJ databases">
        <title>The genomes of Aspergillus section Nigri reveals drivers in fungal speciation.</title>
        <authorList>
            <consortium name="DOE Joint Genome Institute"/>
            <person name="Vesth T.C."/>
            <person name="Nybo J."/>
            <person name="Theobald S."/>
            <person name="Brandl J."/>
            <person name="Frisvad J.C."/>
            <person name="Nielsen K.F."/>
            <person name="Lyhne E.K."/>
            <person name="Kogle M.E."/>
            <person name="Kuo A."/>
            <person name="Riley R."/>
            <person name="Clum A."/>
            <person name="Nolan M."/>
            <person name="Lipzen A."/>
            <person name="Salamov A."/>
            <person name="Henrissat B."/>
            <person name="Wiebenga A."/>
            <person name="De vries R.P."/>
            <person name="Grigoriev I.V."/>
            <person name="Mortensen U.H."/>
            <person name="Andersen M.R."/>
            <person name="Baker S.E."/>
        </authorList>
    </citation>
    <scope>NUCLEOTIDE SEQUENCE [LARGE SCALE GENOMIC DNA]</scope>
    <source>
        <strain evidence="6 7">CBS 101889</strain>
    </source>
</reference>
<dbReference type="PROSITE" id="PS50090">
    <property type="entry name" value="MYB_LIKE"/>
    <property type="match status" value="1"/>
</dbReference>
<name>A0A395HXQ3_ASPHC</name>
<dbReference type="SUPFAM" id="SSF46689">
    <property type="entry name" value="Homeodomain-like"/>
    <property type="match status" value="1"/>
</dbReference>
<keyword evidence="4" id="KW-0539">Nucleus</keyword>
<protein>
    <recommendedName>
        <fullName evidence="5">Myb-like domain-containing protein</fullName>
    </recommendedName>
</protein>
<dbReference type="GeneID" id="37201297"/>
<evidence type="ECO:0000256" key="1">
    <source>
        <dbReference type="ARBA" id="ARBA00023015"/>
    </source>
</evidence>
<dbReference type="InterPro" id="IPR009057">
    <property type="entry name" value="Homeodomain-like_sf"/>
</dbReference>
<dbReference type="GO" id="GO:0042796">
    <property type="term" value="P:snRNA transcription by RNA polymerase III"/>
    <property type="evidence" value="ECO:0007669"/>
    <property type="project" value="TreeGrafter"/>
</dbReference>
<accession>A0A395HXQ3</accession>
<keyword evidence="1" id="KW-0805">Transcription regulation</keyword>
<dbReference type="EMBL" id="KZ824284">
    <property type="protein sequence ID" value="RAL12306.1"/>
    <property type="molecule type" value="Genomic_DNA"/>
</dbReference>
<evidence type="ECO:0000259" key="5">
    <source>
        <dbReference type="PROSITE" id="PS50090"/>
    </source>
</evidence>
<keyword evidence="2" id="KW-0238">DNA-binding</keyword>
<dbReference type="GO" id="GO:0042795">
    <property type="term" value="P:snRNA transcription by RNA polymerase II"/>
    <property type="evidence" value="ECO:0007669"/>
    <property type="project" value="TreeGrafter"/>
</dbReference>
<evidence type="ECO:0000256" key="3">
    <source>
        <dbReference type="ARBA" id="ARBA00023163"/>
    </source>
</evidence>
<gene>
    <name evidence="6" type="ORF">BO97DRAFT_424827</name>
</gene>
<feature type="domain" description="Myb-like" evidence="5">
    <location>
        <begin position="11"/>
        <end position="59"/>
    </location>
</feature>
<dbReference type="Gene3D" id="1.10.10.60">
    <property type="entry name" value="Homeodomain-like"/>
    <property type="match status" value="1"/>
</dbReference>
<keyword evidence="7" id="KW-1185">Reference proteome</keyword>